<comment type="caution">
    <text evidence="1">The sequence shown here is derived from an EMBL/GenBank/DDBJ whole genome shotgun (WGS) entry which is preliminary data.</text>
</comment>
<dbReference type="EMBL" id="AKCV02000025">
    <property type="protein sequence ID" value="TMS57299.1"/>
    <property type="molecule type" value="Genomic_DNA"/>
</dbReference>
<accession>A0ACD3SM87</accession>
<protein>
    <submittedName>
        <fullName evidence="1">Uncharacterized protein</fullName>
    </submittedName>
</protein>
<evidence type="ECO:0000313" key="2">
    <source>
        <dbReference type="Proteomes" id="UP000004277"/>
    </source>
</evidence>
<proteinExistence type="predicted"/>
<evidence type="ECO:0000313" key="1">
    <source>
        <dbReference type="EMBL" id="TMS57299.1"/>
    </source>
</evidence>
<sequence length="345" mass="39646">MKITKNLLSVIGHNRNSSTTGDVPISAPQASARATKNLSSQPPSNLISQLPGDVQKLIFQNLDFTSQYSLAVTEKARLNFFSNSIAREFDNIMRKIYIKSETFKSSRKYFPDHNKISAESELFEWILDDIKKFGIPSNKLSFIDKQLLTQFFHKEVFDPSFKKRTIASQEYSVSIITHSIAHNHFSIKASNQHFSEESRTAATQLLSEFSRKFDVDNSKSITQENVSKFIKSLMRSSAWPLFIAKLSSQDERVQRALVNFLAWIIDFSRSNYLTHLTKHTDRKTKLQVLNIVEKMLHAAAPLADRLHHHRLSQSVHGSKYGYETRGVHTFLQRRIHTEFKLVAKN</sequence>
<organism evidence="1 2">
    <name type="scientific">Imbroritus primus</name>
    <dbReference type="NCBI Taxonomy" id="3058603"/>
    <lineage>
        <taxon>Bacteria</taxon>
        <taxon>Pseudomonadati</taxon>
        <taxon>Pseudomonadota</taxon>
        <taxon>Betaproteobacteria</taxon>
        <taxon>Burkholderiales</taxon>
        <taxon>Burkholderiaceae</taxon>
        <taxon>Imbroritus</taxon>
    </lineage>
</organism>
<name>A0ACD3SM87_9BURK</name>
<reference evidence="1" key="1">
    <citation type="submission" date="2019-05" db="EMBL/GenBank/DDBJ databases">
        <title>Revised genome assembly of Burkholderiaceae (previously Ralstonia) sp. PBA.</title>
        <authorList>
            <person name="Gan H.M."/>
        </authorList>
    </citation>
    <scope>NUCLEOTIDE SEQUENCE</scope>
    <source>
        <strain evidence="1">PBA</strain>
    </source>
</reference>
<gene>
    <name evidence="1" type="ORF">MW7_015275</name>
</gene>
<dbReference type="Proteomes" id="UP000004277">
    <property type="component" value="Unassembled WGS sequence"/>
</dbReference>
<keyword evidence="2" id="KW-1185">Reference proteome</keyword>